<keyword evidence="12" id="KW-1015">Disulfide bond</keyword>
<feature type="domain" description="Peptidase M14" evidence="15">
    <location>
        <begin position="142"/>
        <end position="437"/>
    </location>
</feature>
<evidence type="ECO:0000313" key="16">
    <source>
        <dbReference type="EMBL" id="KAK2151048.1"/>
    </source>
</evidence>
<keyword evidence="11" id="KW-0482">Metalloprotease</keyword>
<dbReference type="PROSITE" id="PS52035">
    <property type="entry name" value="PEPTIDASE_M14"/>
    <property type="match status" value="1"/>
</dbReference>
<evidence type="ECO:0000256" key="4">
    <source>
        <dbReference type="ARBA" id="ARBA00022525"/>
    </source>
</evidence>
<dbReference type="SMART" id="SM00631">
    <property type="entry name" value="Zn_pept"/>
    <property type="match status" value="1"/>
</dbReference>
<keyword evidence="5" id="KW-0121">Carboxypeptidase</keyword>
<evidence type="ECO:0000256" key="11">
    <source>
        <dbReference type="ARBA" id="ARBA00023049"/>
    </source>
</evidence>
<comment type="caution">
    <text evidence="16">The sequence shown here is derived from an EMBL/GenBank/DDBJ whole genome shotgun (WGS) entry which is preliminary data.</text>
</comment>
<keyword evidence="6" id="KW-0645">Protease</keyword>
<dbReference type="GO" id="GO:0005615">
    <property type="term" value="C:extracellular space"/>
    <property type="evidence" value="ECO:0007669"/>
    <property type="project" value="TreeGrafter"/>
</dbReference>
<comment type="subcellular location">
    <subcellularLocation>
        <location evidence="2">Secreted</location>
    </subcellularLocation>
</comment>
<dbReference type="FunFam" id="3.40.630.10:FF:000040">
    <property type="entry name" value="zinc carboxypeptidase"/>
    <property type="match status" value="1"/>
</dbReference>
<sequence length="524" mass="60359">MINVQLYGISSVWDIFVCAVSVVALTPVTATASSTYNYDRFQVFRIKFPTKEKWSEFYSQLPRSLPSDGNKTANIWRHPDTQGQADVLISGNYVDEVKRLLKELDLKHQVTIFNVGSVIGEEMASRKRRRKRSINDNDIIGHYARYHEMLNWMNDVVVHYPTITKIITIGKTEEGREMKMLKIGFPGSNKWKIWLDGGIHAREWIAPATVLYLADMLLQGYKRKDSYTTHILQKLDFYFLPVVNPDGYEYSQTKDRLWRKNRKFDLLTGCHGVDLNRNWRFQWGQGFSSDDPCADDYRGLYPEDSVEVQNIISFLSPRAQAFIAFLTYHSYGQRFITRWDYTKDAVPKDHNQLITLAQKAVIAMKRVHETVYEAGRAPELMYPYGGGSPDWAKAIGNIKYSYLIELRNHHSFILPTEQIRPTGEENWAALSVISRDIILYYGDIPAPHVGDSLHWSTDNAFDEYEVIVVFLVGLVDGDEIQNVFIFTSDIIMLGSNTTLNIIDEESFHLNYHPNTYPGELDGTD</sequence>
<dbReference type="SUPFAM" id="SSF53187">
    <property type="entry name" value="Zn-dependent exopeptidases"/>
    <property type="match status" value="1"/>
</dbReference>
<evidence type="ECO:0000256" key="8">
    <source>
        <dbReference type="ARBA" id="ARBA00022729"/>
    </source>
</evidence>
<keyword evidence="7" id="KW-0479">Metal-binding</keyword>
<evidence type="ECO:0000256" key="14">
    <source>
        <dbReference type="PROSITE-ProRule" id="PRU01379"/>
    </source>
</evidence>
<evidence type="ECO:0000256" key="13">
    <source>
        <dbReference type="ARBA" id="ARBA00057299"/>
    </source>
</evidence>
<dbReference type="InterPro" id="IPR003146">
    <property type="entry name" value="M14A_act_pep"/>
</dbReference>
<dbReference type="EMBL" id="JAODUP010000377">
    <property type="protein sequence ID" value="KAK2151048.1"/>
    <property type="molecule type" value="Genomic_DNA"/>
</dbReference>
<evidence type="ECO:0000256" key="12">
    <source>
        <dbReference type="ARBA" id="ARBA00023157"/>
    </source>
</evidence>
<dbReference type="AlphaFoldDB" id="A0AAD9JEB5"/>
<dbReference type="InterPro" id="IPR036990">
    <property type="entry name" value="M14A-like_propep"/>
</dbReference>
<keyword evidence="4" id="KW-0964">Secreted</keyword>
<dbReference type="GO" id="GO:0006508">
    <property type="term" value="P:proteolysis"/>
    <property type="evidence" value="ECO:0007669"/>
    <property type="project" value="UniProtKB-KW"/>
</dbReference>
<dbReference type="InterPro" id="IPR000834">
    <property type="entry name" value="Peptidase_M14"/>
</dbReference>
<feature type="active site" description="Proton donor/acceptor" evidence="14">
    <location>
        <position position="405"/>
    </location>
</feature>
<proteinExistence type="inferred from homology"/>
<evidence type="ECO:0000256" key="10">
    <source>
        <dbReference type="ARBA" id="ARBA00022833"/>
    </source>
</evidence>
<evidence type="ECO:0000256" key="1">
    <source>
        <dbReference type="ARBA" id="ARBA00001947"/>
    </source>
</evidence>
<organism evidence="16 17">
    <name type="scientific">Paralvinella palmiformis</name>
    <dbReference type="NCBI Taxonomy" id="53620"/>
    <lineage>
        <taxon>Eukaryota</taxon>
        <taxon>Metazoa</taxon>
        <taxon>Spiralia</taxon>
        <taxon>Lophotrochozoa</taxon>
        <taxon>Annelida</taxon>
        <taxon>Polychaeta</taxon>
        <taxon>Sedentaria</taxon>
        <taxon>Canalipalpata</taxon>
        <taxon>Terebellida</taxon>
        <taxon>Terebelliformia</taxon>
        <taxon>Alvinellidae</taxon>
        <taxon>Paralvinella</taxon>
    </lineage>
</organism>
<keyword evidence="10" id="KW-0862">Zinc</keyword>
<dbReference type="PRINTS" id="PR00765">
    <property type="entry name" value="CRBOXYPTASEA"/>
</dbReference>
<dbReference type="SUPFAM" id="SSF54897">
    <property type="entry name" value="Protease propeptides/inhibitors"/>
    <property type="match status" value="1"/>
</dbReference>
<keyword evidence="9" id="KW-0378">Hydrolase</keyword>
<dbReference type="CDD" id="cd03860">
    <property type="entry name" value="M14_CP_A-B_like"/>
    <property type="match status" value="1"/>
</dbReference>
<evidence type="ECO:0000256" key="9">
    <source>
        <dbReference type="ARBA" id="ARBA00022801"/>
    </source>
</evidence>
<keyword evidence="8" id="KW-0732">Signal</keyword>
<comment type="function">
    <text evidence="13">Involved in the digestion of the blood meal.</text>
</comment>
<dbReference type="Proteomes" id="UP001208570">
    <property type="component" value="Unassembled WGS sequence"/>
</dbReference>
<dbReference type="Pfam" id="PF02244">
    <property type="entry name" value="Propep_M14"/>
    <property type="match status" value="1"/>
</dbReference>
<dbReference type="Gene3D" id="3.30.70.340">
    <property type="entry name" value="Metallocarboxypeptidase-like"/>
    <property type="match status" value="1"/>
</dbReference>
<evidence type="ECO:0000256" key="5">
    <source>
        <dbReference type="ARBA" id="ARBA00022645"/>
    </source>
</evidence>
<dbReference type="GO" id="GO:0004181">
    <property type="term" value="F:metallocarboxypeptidase activity"/>
    <property type="evidence" value="ECO:0007669"/>
    <property type="project" value="InterPro"/>
</dbReference>
<evidence type="ECO:0000256" key="2">
    <source>
        <dbReference type="ARBA" id="ARBA00004613"/>
    </source>
</evidence>
<reference evidence="16" key="1">
    <citation type="journal article" date="2023" name="Mol. Biol. Evol.">
        <title>Third-Generation Sequencing Reveals the Adaptive Role of the Epigenome in Three Deep-Sea Polychaetes.</title>
        <authorList>
            <person name="Perez M."/>
            <person name="Aroh O."/>
            <person name="Sun Y."/>
            <person name="Lan Y."/>
            <person name="Juniper S.K."/>
            <person name="Young C.R."/>
            <person name="Angers B."/>
            <person name="Qian P.Y."/>
        </authorList>
    </citation>
    <scope>NUCLEOTIDE SEQUENCE</scope>
    <source>
        <strain evidence="16">P08H-3</strain>
    </source>
</reference>
<dbReference type="Pfam" id="PF00246">
    <property type="entry name" value="Peptidase_M14"/>
    <property type="match status" value="1"/>
</dbReference>
<protein>
    <recommendedName>
        <fullName evidence="15">Peptidase M14 domain-containing protein</fullName>
    </recommendedName>
</protein>
<evidence type="ECO:0000256" key="7">
    <source>
        <dbReference type="ARBA" id="ARBA00022723"/>
    </source>
</evidence>
<evidence type="ECO:0000259" key="15">
    <source>
        <dbReference type="PROSITE" id="PS52035"/>
    </source>
</evidence>
<dbReference type="Gene3D" id="3.40.630.10">
    <property type="entry name" value="Zn peptidases"/>
    <property type="match status" value="1"/>
</dbReference>
<evidence type="ECO:0000256" key="3">
    <source>
        <dbReference type="ARBA" id="ARBA00005988"/>
    </source>
</evidence>
<evidence type="ECO:0000313" key="17">
    <source>
        <dbReference type="Proteomes" id="UP001208570"/>
    </source>
</evidence>
<gene>
    <name evidence="16" type="ORF">LSH36_377g00009</name>
</gene>
<name>A0AAD9JEB5_9ANNE</name>
<comment type="similarity">
    <text evidence="3 14">Belongs to the peptidase M14 family.</text>
</comment>
<dbReference type="PANTHER" id="PTHR11705">
    <property type="entry name" value="PROTEASE FAMILY M14 CARBOXYPEPTIDASE A,B"/>
    <property type="match status" value="1"/>
</dbReference>
<comment type="cofactor">
    <cofactor evidence="1">
        <name>Zn(2+)</name>
        <dbReference type="ChEBI" id="CHEBI:29105"/>
    </cofactor>
</comment>
<evidence type="ECO:0000256" key="6">
    <source>
        <dbReference type="ARBA" id="ARBA00022670"/>
    </source>
</evidence>
<accession>A0AAD9JEB5</accession>
<dbReference type="GO" id="GO:0008270">
    <property type="term" value="F:zinc ion binding"/>
    <property type="evidence" value="ECO:0007669"/>
    <property type="project" value="InterPro"/>
</dbReference>
<dbReference type="PANTHER" id="PTHR11705:SF91">
    <property type="entry name" value="FI01817P-RELATED"/>
    <property type="match status" value="1"/>
</dbReference>
<keyword evidence="17" id="KW-1185">Reference proteome</keyword>